<evidence type="ECO:0000313" key="2">
    <source>
        <dbReference type="EMBL" id="PHG74461.1"/>
    </source>
</evidence>
<dbReference type="GO" id="GO:0005524">
    <property type="term" value="F:ATP binding"/>
    <property type="evidence" value="ECO:0007669"/>
    <property type="project" value="InterPro"/>
</dbReference>
<reference evidence="2 3" key="1">
    <citation type="submission" date="2017-09" db="EMBL/GenBank/DDBJ databases">
        <title>Large-scale bioinformatics analysis of Bacillus genomes uncovers conserved roles of natural products in bacterial physiology.</title>
        <authorList>
            <consortium name="Agbiome Team Llc"/>
            <person name="Bleich R.M."/>
            <person name="Grubbs K.J."/>
            <person name="Santa Maria K.C."/>
            <person name="Allen S.E."/>
            <person name="Farag S."/>
            <person name="Shank E.A."/>
            <person name="Bowers A."/>
        </authorList>
    </citation>
    <scope>NUCLEOTIDE SEQUENCE [LARGE SCALE GENOMIC DNA]</scope>
    <source>
        <strain evidence="2 3">AFS029792</strain>
    </source>
</reference>
<dbReference type="RefSeq" id="WP_098773352.1">
    <property type="nucleotide sequence ID" value="NZ_NUQH01000004.1"/>
</dbReference>
<evidence type="ECO:0000313" key="3">
    <source>
        <dbReference type="Proteomes" id="UP000225135"/>
    </source>
</evidence>
<dbReference type="InterPro" id="IPR027417">
    <property type="entry name" value="P-loop_NTPase"/>
</dbReference>
<dbReference type="Proteomes" id="UP000225135">
    <property type="component" value="Unassembled WGS sequence"/>
</dbReference>
<evidence type="ECO:0000259" key="1">
    <source>
        <dbReference type="Pfam" id="PF07728"/>
    </source>
</evidence>
<sequence length="663" mass="76988">MAPLKKWDADIAGVLATQSDMEKTQILGRRSIIMNQQNSLQFYLKIISNVPSSFPDSVKVVTCFGEELERWGFVDDTSETDDNRIVKLEEFLHSYILFFKVEMNRSTQSNMEFYVVKNIHIQKKADSYREGDHLVPIPIFNESISNMKLDDFKRALYKQRFVGLNNHISKEKNDSPKYIAWGENNNMAISLYGEFDDFSTAFAGFRFIPEGKIGTLEVSEEILNESYVSRDILFLPWKLYSDIEDTWSNAQVVEPSDIGLDDEEDTNYKEEQKSEMSEAENIKETAFNNEEKFMNRFVQYTEKNGLIYDEADLYNFHTAIKTGSLVILSGMSGTGKSKLVQEYAGALHLSSDKILFIPVRPFWQDDADLIGYLDTLNNIYRPGDSGLVNLLIDAERDSDSLYIVCFDEMNLARVEHYFSQFLSVLEMEDGKRFLQLYNEEYENRIHNSHAYPPKVAIGKNIIFVGTVNVDESTHHFSDKVLDRANVINLTMNSFDEYLKIKELKKQKDDKLQPNAQTKSLTVYYNEFETFINRKEDDSDLNKDELTFFWELHKLLSKYNKNIGVGWRIVKQIEKYVKNVPKFGPLKKSEAIDIQLVQRVMTKIRGSEEQLNKVLGSYDNNDEKVLDSKLQELFDEYKHISDFTKSRECLIDKSRELQLHGHTI</sequence>
<protein>
    <submittedName>
        <fullName evidence="2">AAA family ATPase</fullName>
    </submittedName>
</protein>
<proteinExistence type="predicted"/>
<gene>
    <name evidence="2" type="ORF">COI69_30095</name>
</gene>
<dbReference type="AlphaFoldDB" id="A0A9X7E0W4"/>
<dbReference type="Gene3D" id="3.40.50.300">
    <property type="entry name" value="P-loop containing nucleotide triphosphate hydrolases"/>
    <property type="match status" value="1"/>
</dbReference>
<dbReference type="GO" id="GO:0016887">
    <property type="term" value="F:ATP hydrolysis activity"/>
    <property type="evidence" value="ECO:0007669"/>
    <property type="project" value="InterPro"/>
</dbReference>
<dbReference type="InterPro" id="IPR011704">
    <property type="entry name" value="ATPase_dyneun-rel_AAA"/>
</dbReference>
<name>A0A9X7E0W4_BACCE</name>
<organism evidence="2 3">
    <name type="scientific">Bacillus cereus</name>
    <dbReference type="NCBI Taxonomy" id="1396"/>
    <lineage>
        <taxon>Bacteria</taxon>
        <taxon>Bacillati</taxon>
        <taxon>Bacillota</taxon>
        <taxon>Bacilli</taxon>
        <taxon>Bacillales</taxon>
        <taxon>Bacillaceae</taxon>
        <taxon>Bacillus</taxon>
        <taxon>Bacillus cereus group</taxon>
    </lineage>
</organism>
<dbReference type="SUPFAM" id="SSF52540">
    <property type="entry name" value="P-loop containing nucleoside triphosphate hydrolases"/>
    <property type="match status" value="1"/>
</dbReference>
<dbReference type="Pfam" id="PF07728">
    <property type="entry name" value="AAA_5"/>
    <property type="match status" value="1"/>
</dbReference>
<dbReference type="EMBL" id="NUUR01000129">
    <property type="protein sequence ID" value="PHG74461.1"/>
    <property type="molecule type" value="Genomic_DNA"/>
</dbReference>
<comment type="caution">
    <text evidence="2">The sequence shown here is derived from an EMBL/GenBank/DDBJ whole genome shotgun (WGS) entry which is preliminary data.</text>
</comment>
<accession>A0A9X7E0W4</accession>
<feature type="domain" description="ATPase dynein-related AAA" evidence="1">
    <location>
        <begin position="326"/>
        <end position="479"/>
    </location>
</feature>